<feature type="region of interest" description="Disordered" evidence="1">
    <location>
        <begin position="1"/>
        <end position="36"/>
    </location>
</feature>
<gene>
    <name evidence="2" type="ORF">Sdagh_49220</name>
</gene>
<accession>A0ABQ3Q7G5</accession>
<keyword evidence="3" id="KW-1185">Reference proteome</keyword>
<feature type="region of interest" description="Disordered" evidence="1">
    <location>
        <begin position="52"/>
        <end position="100"/>
    </location>
</feature>
<name>A0ABQ3Q7G5_9ACTN</name>
<evidence type="ECO:0000256" key="1">
    <source>
        <dbReference type="SAM" id="MobiDB-lite"/>
    </source>
</evidence>
<sequence>MAAKTPAQRAAAIHAHQQAAMPQEYLEGRTTDPATWMTSPQNLAHLASLTRAAEARGRTVEEQADQTKHAHQAKQAPAADAQQHHHTTQPDQNRGAGPHR</sequence>
<reference evidence="2" key="1">
    <citation type="submission" date="2024-05" db="EMBL/GenBank/DDBJ databases">
        <title>Whole genome shotgun sequence of Streptomyces daghestanicus NBRC 12762.</title>
        <authorList>
            <person name="Komaki H."/>
            <person name="Tamura T."/>
        </authorList>
    </citation>
    <scope>NUCLEOTIDE SEQUENCE</scope>
    <source>
        <strain evidence="2">NBRC 12762</strain>
    </source>
</reference>
<proteinExistence type="predicted"/>
<feature type="compositionally biased region" description="Basic and acidic residues" evidence="1">
    <location>
        <begin position="53"/>
        <end position="68"/>
    </location>
</feature>
<evidence type="ECO:0000313" key="2">
    <source>
        <dbReference type="EMBL" id="GHI33192.1"/>
    </source>
</evidence>
<protein>
    <submittedName>
        <fullName evidence="2">Uncharacterized protein</fullName>
    </submittedName>
</protein>
<feature type="compositionally biased region" description="Low complexity" evidence="1">
    <location>
        <begin position="7"/>
        <end position="20"/>
    </location>
</feature>
<evidence type="ECO:0000313" key="3">
    <source>
        <dbReference type="Proteomes" id="UP001052655"/>
    </source>
</evidence>
<comment type="caution">
    <text evidence="2">The sequence shown here is derived from an EMBL/GenBank/DDBJ whole genome shotgun (WGS) entry which is preliminary data.</text>
</comment>
<dbReference type="Proteomes" id="UP001052655">
    <property type="component" value="Unassembled WGS sequence"/>
</dbReference>
<dbReference type="RefSeq" id="WP_226535668.1">
    <property type="nucleotide sequence ID" value="NZ_BMTC01000044.1"/>
</dbReference>
<dbReference type="EMBL" id="BNDX01000013">
    <property type="protein sequence ID" value="GHI33192.1"/>
    <property type="molecule type" value="Genomic_DNA"/>
</dbReference>
<organism evidence="2 3">
    <name type="scientific">Streptomyces daghestanicus</name>
    <dbReference type="NCBI Taxonomy" id="66885"/>
    <lineage>
        <taxon>Bacteria</taxon>
        <taxon>Bacillati</taxon>
        <taxon>Actinomycetota</taxon>
        <taxon>Actinomycetes</taxon>
        <taxon>Kitasatosporales</taxon>
        <taxon>Streptomycetaceae</taxon>
        <taxon>Streptomyces</taxon>
    </lineage>
</organism>